<keyword evidence="2" id="KW-1185">Reference proteome</keyword>
<dbReference type="KEGG" id="bsed:DN745_04260"/>
<dbReference type="RefSeq" id="WP_111332474.1">
    <property type="nucleotide sequence ID" value="NZ_CP030032.1"/>
</dbReference>
<evidence type="ECO:0000313" key="1">
    <source>
        <dbReference type="EMBL" id="AWV88592.1"/>
    </source>
</evidence>
<reference evidence="1 2" key="1">
    <citation type="submission" date="2018-06" db="EMBL/GenBank/DDBJ databases">
        <title>Lujinxingia sediminis gen. nov. sp. nov., a new facultative anaerobic member of the class Deltaproteobacteria, and proposal of Lujinxingaceae fam. nov.</title>
        <authorList>
            <person name="Guo L.-Y."/>
            <person name="Li C.-M."/>
            <person name="Wang S."/>
            <person name="Du Z.-J."/>
        </authorList>
    </citation>
    <scope>NUCLEOTIDE SEQUENCE [LARGE SCALE GENOMIC DNA]</scope>
    <source>
        <strain evidence="1 2">FA350</strain>
    </source>
</reference>
<organism evidence="1 2">
    <name type="scientific">Bradymonas sediminis</name>
    <dbReference type="NCBI Taxonomy" id="1548548"/>
    <lineage>
        <taxon>Bacteria</taxon>
        <taxon>Deltaproteobacteria</taxon>
        <taxon>Bradymonadales</taxon>
        <taxon>Bradymonadaceae</taxon>
        <taxon>Bradymonas</taxon>
    </lineage>
</organism>
<accession>A0A2Z4FI31</accession>
<dbReference type="PROSITE" id="PS51257">
    <property type="entry name" value="PROKAR_LIPOPROTEIN"/>
    <property type="match status" value="1"/>
</dbReference>
<protein>
    <submittedName>
        <fullName evidence="1">Uncharacterized protein</fullName>
    </submittedName>
</protein>
<evidence type="ECO:0000313" key="2">
    <source>
        <dbReference type="Proteomes" id="UP000249799"/>
    </source>
</evidence>
<name>A0A2Z4FI31_9DELT</name>
<gene>
    <name evidence="1" type="ORF">DN745_04260</name>
</gene>
<dbReference type="AlphaFoldDB" id="A0A2Z4FI31"/>
<proteinExistence type="predicted"/>
<sequence>MNLPPRPHQFLLALAISLGATTVSACGDSAPSELSAGSISICFDFPSSDAGPPLEDFVETVSAEVVFDKAIADTSKEEFDSYCRASSSRVLQVKTNDQTWSIGYQAKDEDGADITPVVDFAPGQNITLTVKQQSSWGSYHTFSARSEDGVLLTLNDGRVEALEPEAIEGLSVAVGEKGGGSDLDECGKRVGHTLVFDAQSSATLTSGAQASIELDAGPAQVMNVASWTFDNVQCTDVWGPNAWMAWRTSAL</sequence>
<dbReference type="Proteomes" id="UP000249799">
    <property type="component" value="Chromosome"/>
</dbReference>
<dbReference type="EMBL" id="CP030032">
    <property type="protein sequence ID" value="AWV88592.1"/>
    <property type="molecule type" value="Genomic_DNA"/>
</dbReference>